<proteinExistence type="predicted"/>
<reference evidence="1 2" key="1">
    <citation type="submission" date="2016-07" db="EMBL/GenBank/DDBJ databases">
        <title>Draft genome of Scalindua rubra, obtained from a brine-seawater interface in the Red Sea, sheds light on salt adaptation in anammox bacteria.</title>
        <authorList>
            <person name="Speth D.R."/>
            <person name="Lagkouvardos I."/>
            <person name="Wang Y."/>
            <person name="Qian P.-Y."/>
            <person name="Dutilh B.E."/>
            <person name="Jetten M.S."/>
        </authorList>
    </citation>
    <scope>NUCLEOTIDE SEQUENCE [LARGE SCALE GENOMIC DNA]</scope>
    <source>
        <strain evidence="1">BSI-1</strain>
    </source>
</reference>
<gene>
    <name evidence="1" type="ORF">SCARUB_05199</name>
</gene>
<protein>
    <submittedName>
        <fullName evidence="1">Uncharacterized protein</fullName>
    </submittedName>
</protein>
<organism evidence="1 2">
    <name type="scientific">Candidatus Scalindua rubra</name>
    <dbReference type="NCBI Taxonomy" id="1872076"/>
    <lineage>
        <taxon>Bacteria</taxon>
        <taxon>Pseudomonadati</taxon>
        <taxon>Planctomycetota</taxon>
        <taxon>Candidatus Brocadiia</taxon>
        <taxon>Candidatus Brocadiales</taxon>
        <taxon>Candidatus Scalinduaceae</taxon>
        <taxon>Candidatus Scalindua</taxon>
    </lineage>
</organism>
<accession>A0A1E3X3Z6</accession>
<dbReference type="Proteomes" id="UP000094056">
    <property type="component" value="Unassembled WGS sequence"/>
</dbReference>
<evidence type="ECO:0000313" key="2">
    <source>
        <dbReference type="Proteomes" id="UP000094056"/>
    </source>
</evidence>
<evidence type="ECO:0000313" key="1">
    <source>
        <dbReference type="EMBL" id="ODS29704.1"/>
    </source>
</evidence>
<dbReference type="AlphaFoldDB" id="A0A1E3X3Z6"/>
<dbReference type="EMBL" id="MAYW01000405">
    <property type="protein sequence ID" value="ODS29704.1"/>
    <property type="molecule type" value="Genomic_DNA"/>
</dbReference>
<sequence length="27" mass="3264">MIRRIYIDTSVFGGYFDSEFEDETKPF</sequence>
<feature type="non-terminal residue" evidence="1">
    <location>
        <position position="27"/>
    </location>
</feature>
<name>A0A1E3X3Z6_9BACT</name>
<comment type="caution">
    <text evidence="1">The sequence shown here is derived from an EMBL/GenBank/DDBJ whole genome shotgun (WGS) entry which is preliminary data.</text>
</comment>